<dbReference type="PANTHER" id="PTHR30537">
    <property type="entry name" value="HTH-TYPE TRANSCRIPTIONAL REGULATOR"/>
    <property type="match status" value="1"/>
</dbReference>
<dbReference type="InterPro" id="IPR000847">
    <property type="entry name" value="LysR_HTH_N"/>
</dbReference>
<dbReference type="FunFam" id="1.10.10.10:FF:000001">
    <property type="entry name" value="LysR family transcriptional regulator"/>
    <property type="match status" value="1"/>
</dbReference>
<feature type="domain" description="HTH lysR-type" evidence="5">
    <location>
        <begin position="10"/>
        <end position="65"/>
    </location>
</feature>
<dbReference type="InterPro" id="IPR036388">
    <property type="entry name" value="WH-like_DNA-bd_sf"/>
</dbReference>
<keyword evidence="3" id="KW-0238">DNA-binding</keyword>
<keyword evidence="2" id="KW-0805">Transcription regulation</keyword>
<dbReference type="Pfam" id="PF03466">
    <property type="entry name" value="LysR_substrate"/>
    <property type="match status" value="1"/>
</dbReference>
<dbReference type="Proteomes" id="UP000196240">
    <property type="component" value="Unassembled WGS sequence"/>
</dbReference>
<protein>
    <submittedName>
        <fullName evidence="6">HTH-type transcriptional regulator DmlR</fullName>
    </submittedName>
</protein>
<accession>A0A1R7QG11</accession>
<dbReference type="PANTHER" id="PTHR30537:SF5">
    <property type="entry name" value="HTH-TYPE TRANSCRIPTIONAL ACTIVATOR TTDR-RELATED"/>
    <property type="match status" value="1"/>
</dbReference>
<dbReference type="AlphaFoldDB" id="A0A1R7QG11"/>
<dbReference type="EMBL" id="FUUY01000011">
    <property type="protein sequence ID" value="SJX23219.1"/>
    <property type="molecule type" value="Genomic_DNA"/>
</dbReference>
<organism evidence="6 7">
    <name type="scientific">Acinetobacter johnsonii</name>
    <dbReference type="NCBI Taxonomy" id="40214"/>
    <lineage>
        <taxon>Bacteria</taxon>
        <taxon>Pseudomonadati</taxon>
        <taxon>Pseudomonadota</taxon>
        <taxon>Gammaproteobacteria</taxon>
        <taxon>Moraxellales</taxon>
        <taxon>Moraxellaceae</taxon>
        <taxon>Acinetobacter</taxon>
    </lineage>
</organism>
<dbReference type="SUPFAM" id="SSF53850">
    <property type="entry name" value="Periplasmic binding protein-like II"/>
    <property type="match status" value="1"/>
</dbReference>
<evidence type="ECO:0000313" key="6">
    <source>
        <dbReference type="EMBL" id="SJX23219.1"/>
    </source>
</evidence>
<gene>
    <name evidence="6" type="primary">dmlR_6</name>
    <name evidence="6" type="ORF">ACNJC6_02875</name>
</gene>
<evidence type="ECO:0000256" key="4">
    <source>
        <dbReference type="ARBA" id="ARBA00023163"/>
    </source>
</evidence>
<dbReference type="Gene3D" id="1.10.10.10">
    <property type="entry name" value="Winged helix-like DNA-binding domain superfamily/Winged helix DNA-binding domain"/>
    <property type="match status" value="1"/>
</dbReference>
<name>A0A1R7QG11_ACIJO</name>
<keyword evidence="4" id="KW-0804">Transcription</keyword>
<dbReference type="InterPro" id="IPR036390">
    <property type="entry name" value="WH_DNA-bd_sf"/>
</dbReference>
<comment type="similarity">
    <text evidence="1">Belongs to the LysR transcriptional regulatory family.</text>
</comment>
<dbReference type="Gene3D" id="3.40.190.290">
    <property type="match status" value="1"/>
</dbReference>
<dbReference type="GO" id="GO:0003700">
    <property type="term" value="F:DNA-binding transcription factor activity"/>
    <property type="evidence" value="ECO:0007669"/>
    <property type="project" value="InterPro"/>
</dbReference>
<dbReference type="GO" id="GO:0043565">
    <property type="term" value="F:sequence-specific DNA binding"/>
    <property type="evidence" value="ECO:0007669"/>
    <property type="project" value="TreeGrafter"/>
</dbReference>
<dbReference type="InterPro" id="IPR005119">
    <property type="entry name" value="LysR_subst-bd"/>
</dbReference>
<evidence type="ECO:0000256" key="3">
    <source>
        <dbReference type="ARBA" id="ARBA00023125"/>
    </source>
</evidence>
<evidence type="ECO:0000259" key="5">
    <source>
        <dbReference type="PROSITE" id="PS50931"/>
    </source>
</evidence>
<dbReference type="Pfam" id="PF00126">
    <property type="entry name" value="HTH_1"/>
    <property type="match status" value="1"/>
</dbReference>
<dbReference type="GO" id="GO:0006351">
    <property type="term" value="P:DNA-templated transcription"/>
    <property type="evidence" value="ECO:0007669"/>
    <property type="project" value="TreeGrafter"/>
</dbReference>
<evidence type="ECO:0000313" key="7">
    <source>
        <dbReference type="Proteomes" id="UP000196240"/>
    </source>
</evidence>
<dbReference type="RefSeq" id="WP_087014220.1">
    <property type="nucleotide sequence ID" value="NZ_FUUY01000011.1"/>
</dbReference>
<proteinExistence type="inferred from homology"/>
<dbReference type="PROSITE" id="PS50931">
    <property type="entry name" value="HTH_LYSR"/>
    <property type="match status" value="1"/>
</dbReference>
<dbReference type="CDD" id="cd08422">
    <property type="entry name" value="PBP2_CrgA_like"/>
    <property type="match status" value="1"/>
</dbReference>
<evidence type="ECO:0000256" key="2">
    <source>
        <dbReference type="ARBA" id="ARBA00023015"/>
    </source>
</evidence>
<reference evidence="6 7" key="1">
    <citation type="submission" date="2017-02" db="EMBL/GenBank/DDBJ databases">
        <authorList>
            <person name="Peterson S.W."/>
        </authorList>
    </citation>
    <scope>NUCLEOTIDE SEQUENCE [LARGE SCALE GENOMIC DNA]</scope>
    <source>
        <strain evidence="6">C6</strain>
    </source>
</reference>
<evidence type="ECO:0000256" key="1">
    <source>
        <dbReference type="ARBA" id="ARBA00009437"/>
    </source>
</evidence>
<sequence length="329" mass="37299">MSTNQSIALLQEMAIFVKVVETGSFSETARQLGNTPSAVSKAISRLERALGTRLLERTTRKLRLSESGKQTYDHCLEMVRAAQAVIEHSGKFNTEPSGTVRISVPKAVGHYLIHPHIPEFLELYPQIDIQLLLEDRFIDFIDDEIDLAIRITNEPPLGLKGRQLIRIDHVLVATAEYLKKNGTPQQPSDLSQHQCIYLGEQVSDSKWKFQKGNKTTTVTVKGRYSANHTGIRLDAALKHMGVASLPYFMARHALNNQALIQVLPDWHFKTYYSGDAWLLYPPTRYLAPKIEVFILFIAQKLSLEPVLKSEETLLPNLLKWHHSKSLEHD</sequence>
<dbReference type="InterPro" id="IPR058163">
    <property type="entry name" value="LysR-type_TF_proteobact-type"/>
</dbReference>
<dbReference type="SUPFAM" id="SSF46785">
    <property type="entry name" value="Winged helix' DNA-binding domain"/>
    <property type="match status" value="1"/>
</dbReference>